<organism evidence="3 4">
    <name type="scientific">Paenirhodobacter populi</name>
    <dbReference type="NCBI Taxonomy" id="2306993"/>
    <lineage>
        <taxon>Bacteria</taxon>
        <taxon>Pseudomonadati</taxon>
        <taxon>Pseudomonadota</taxon>
        <taxon>Alphaproteobacteria</taxon>
        <taxon>Rhodobacterales</taxon>
        <taxon>Rhodobacter group</taxon>
        <taxon>Paenirhodobacter</taxon>
    </lineage>
</organism>
<reference evidence="3 4" key="1">
    <citation type="submission" date="2019-01" db="EMBL/GenBank/DDBJ databases">
        <title>Sinorhodobacter populi sp. nov. isolated from the symptomatic bark tissue of Populus euramericana canker.</title>
        <authorList>
            <person name="Xu G."/>
        </authorList>
    </citation>
    <scope>NUCLEOTIDE SEQUENCE [LARGE SCALE GENOMIC DNA]</scope>
    <source>
        <strain evidence="3 4">SK2B-1</strain>
    </source>
</reference>
<dbReference type="Gene3D" id="3.40.50.720">
    <property type="entry name" value="NAD(P)-binding Rossmann-like Domain"/>
    <property type="match status" value="1"/>
</dbReference>
<dbReference type="GO" id="GO:0016491">
    <property type="term" value="F:oxidoreductase activity"/>
    <property type="evidence" value="ECO:0007669"/>
    <property type="project" value="UniProtKB-KW"/>
</dbReference>
<evidence type="ECO:0000256" key="1">
    <source>
        <dbReference type="ARBA" id="ARBA00023002"/>
    </source>
</evidence>
<dbReference type="InterPro" id="IPR000683">
    <property type="entry name" value="Gfo/Idh/MocA-like_OxRdtase_N"/>
</dbReference>
<evidence type="ECO:0000313" key="3">
    <source>
        <dbReference type="EMBL" id="RWR23005.1"/>
    </source>
</evidence>
<evidence type="ECO:0000259" key="2">
    <source>
        <dbReference type="Pfam" id="PF01408"/>
    </source>
</evidence>
<dbReference type="PANTHER" id="PTHR43818">
    <property type="entry name" value="BCDNA.GH03377"/>
    <property type="match status" value="1"/>
</dbReference>
<name>A0A443JR57_9RHOB</name>
<reference evidence="3 4" key="2">
    <citation type="submission" date="2019-01" db="EMBL/GenBank/DDBJ databases">
        <authorList>
            <person name="Li Y."/>
        </authorList>
    </citation>
    <scope>NUCLEOTIDE SEQUENCE [LARGE SCALE GENOMIC DNA]</scope>
    <source>
        <strain evidence="3 4">SK2B-1</strain>
    </source>
</reference>
<proteinExistence type="predicted"/>
<dbReference type="InterPro" id="IPR036291">
    <property type="entry name" value="NAD(P)-bd_dom_sf"/>
</dbReference>
<dbReference type="PANTHER" id="PTHR43818:SF11">
    <property type="entry name" value="BCDNA.GH03377"/>
    <property type="match status" value="1"/>
</dbReference>
<gene>
    <name evidence="3" type="ORF">D2T30_05085</name>
</gene>
<protein>
    <recommendedName>
        <fullName evidence="2">Gfo/Idh/MocA-like oxidoreductase N-terminal domain-containing protein</fullName>
    </recommendedName>
</protein>
<evidence type="ECO:0000313" key="4">
    <source>
        <dbReference type="Proteomes" id="UP000284476"/>
    </source>
</evidence>
<keyword evidence="1" id="KW-0560">Oxidoreductase</keyword>
<dbReference type="Proteomes" id="UP000284476">
    <property type="component" value="Unassembled WGS sequence"/>
</dbReference>
<dbReference type="GO" id="GO:0000166">
    <property type="term" value="F:nucleotide binding"/>
    <property type="evidence" value="ECO:0007669"/>
    <property type="project" value="InterPro"/>
</dbReference>
<accession>A0A443JR57</accession>
<dbReference type="InterPro" id="IPR050463">
    <property type="entry name" value="Gfo/Idh/MocA_oxidrdct_glycsds"/>
</dbReference>
<dbReference type="Pfam" id="PF01408">
    <property type="entry name" value="GFO_IDH_MocA"/>
    <property type="match status" value="1"/>
</dbReference>
<dbReference type="SUPFAM" id="SSF51735">
    <property type="entry name" value="NAD(P)-binding Rossmann-fold domains"/>
    <property type="match status" value="1"/>
</dbReference>
<feature type="domain" description="Gfo/Idh/MocA-like oxidoreductase N-terminal" evidence="2">
    <location>
        <begin position="15"/>
        <end position="59"/>
    </location>
</feature>
<dbReference type="Gene3D" id="3.30.360.10">
    <property type="entry name" value="Dihydrodipicolinate Reductase, domain 2"/>
    <property type="match status" value="1"/>
</dbReference>
<comment type="caution">
    <text evidence="3">The sequence shown here is derived from an EMBL/GenBank/DDBJ whole genome shotgun (WGS) entry which is preliminary data.</text>
</comment>
<dbReference type="AlphaFoldDB" id="A0A443JR57"/>
<dbReference type="EMBL" id="SAUZ01000004">
    <property type="protein sequence ID" value="RWR23005.1"/>
    <property type="molecule type" value="Genomic_DNA"/>
</dbReference>
<sequence>MSMPSSLPAHQPCTHDMHWHALGTGRHVLIEKPMCMTLPEANELGAAACDAARVVQIGYMRRHTPTFEKARQLVDAMAGGINMARVRAIIGPNSTFLTPTTAVISGEDMPSDMLDEATEALATRSVAGTTEGPRAFVHKLLLGL</sequence>